<evidence type="ECO:0000256" key="2">
    <source>
        <dbReference type="ARBA" id="ARBA00022617"/>
    </source>
</evidence>
<accession>A0A7S3CV94</accession>
<dbReference type="InterPro" id="IPR002401">
    <property type="entry name" value="Cyt_P450_E_grp-I"/>
</dbReference>
<dbReference type="GO" id="GO:0020037">
    <property type="term" value="F:heme binding"/>
    <property type="evidence" value="ECO:0007669"/>
    <property type="project" value="InterPro"/>
</dbReference>
<keyword evidence="5 7" id="KW-0408">Iron</keyword>
<name>A0A7S3CV94_9EUKA</name>
<evidence type="ECO:0000313" key="9">
    <source>
        <dbReference type="EMBL" id="CAE0238247.1"/>
    </source>
</evidence>
<dbReference type="EMBL" id="HBIB01000588">
    <property type="protein sequence ID" value="CAE0238247.1"/>
    <property type="molecule type" value="Transcribed_RNA"/>
</dbReference>
<evidence type="ECO:0000256" key="5">
    <source>
        <dbReference type="ARBA" id="ARBA00023004"/>
    </source>
</evidence>
<keyword evidence="2 7" id="KW-0349">Heme</keyword>
<keyword evidence="3 7" id="KW-0479">Metal-binding</keyword>
<organism evidence="9">
    <name type="scientific">Palpitomonas bilix</name>
    <dbReference type="NCBI Taxonomy" id="652834"/>
    <lineage>
        <taxon>Eukaryota</taxon>
        <taxon>Eukaryota incertae sedis</taxon>
    </lineage>
</organism>
<keyword evidence="8" id="KW-0472">Membrane</keyword>
<keyword evidence="6" id="KW-0503">Monooxygenase</keyword>
<dbReference type="PANTHER" id="PTHR24291:SF50">
    <property type="entry name" value="BIFUNCTIONAL ALBAFLAVENONE MONOOXYGENASE_TERPENE SYNTHASE"/>
    <property type="match status" value="1"/>
</dbReference>
<protein>
    <recommendedName>
        <fullName evidence="10">Cytochrome P450</fullName>
    </recommendedName>
</protein>
<dbReference type="PANTHER" id="PTHR24291">
    <property type="entry name" value="CYTOCHROME P450 FAMILY 4"/>
    <property type="match status" value="1"/>
</dbReference>
<dbReference type="GO" id="GO:0004497">
    <property type="term" value="F:monooxygenase activity"/>
    <property type="evidence" value="ECO:0007669"/>
    <property type="project" value="UniProtKB-KW"/>
</dbReference>
<comment type="cofactor">
    <cofactor evidence="7">
        <name>heme</name>
        <dbReference type="ChEBI" id="CHEBI:30413"/>
    </cofactor>
</comment>
<evidence type="ECO:0000256" key="3">
    <source>
        <dbReference type="ARBA" id="ARBA00022723"/>
    </source>
</evidence>
<evidence type="ECO:0000256" key="4">
    <source>
        <dbReference type="ARBA" id="ARBA00023002"/>
    </source>
</evidence>
<dbReference type="Gene3D" id="1.10.630.10">
    <property type="entry name" value="Cytochrome P450"/>
    <property type="match status" value="1"/>
</dbReference>
<dbReference type="PRINTS" id="PR00463">
    <property type="entry name" value="EP450I"/>
</dbReference>
<dbReference type="InterPro" id="IPR050196">
    <property type="entry name" value="Cytochrome_P450_Monoox"/>
</dbReference>
<evidence type="ECO:0000256" key="6">
    <source>
        <dbReference type="ARBA" id="ARBA00023033"/>
    </source>
</evidence>
<dbReference type="Pfam" id="PF00067">
    <property type="entry name" value="p450"/>
    <property type="match status" value="1"/>
</dbReference>
<evidence type="ECO:0008006" key="10">
    <source>
        <dbReference type="Google" id="ProtNLM"/>
    </source>
</evidence>
<dbReference type="PRINTS" id="PR00385">
    <property type="entry name" value="P450"/>
</dbReference>
<dbReference type="InterPro" id="IPR036396">
    <property type="entry name" value="Cyt_P450_sf"/>
</dbReference>
<keyword evidence="8" id="KW-0812">Transmembrane</keyword>
<keyword evidence="8" id="KW-1133">Transmembrane helix</keyword>
<evidence type="ECO:0000256" key="1">
    <source>
        <dbReference type="ARBA" id="ARBA00010617"/>
    </source>
</evidence>
<dbReference type="AlphaFoldDB" id="A0A7S3CV94"/>
<reference evidence="9" key="1">
    <citation type="submission" date="2021-01" db="EMBL/GenBank/DDBJ databases">
        <authorList>
            <person name="Corre E."/>
            <person name="Pelletier E."/>
            <person name="Niang G."/>
            <person name="Scheremetjew M."/>
            <person name="Finn R."/>
            <person name="Kale V."/>
            <person name="Holt S."/>
            <person name="Cochrane G."/>
            <person name="Meng A."/>
            <person name="Brown T."/>
            <person name="Cohen L."/>
        </authorList>
    </citation>
    <scope>NUCLEOTIDE SEQUENCE</scope>
    <source>
        <strain evidence="9">NIES-2562</strain>
    </source>
</reference>
<dbReference type="InterPro" id="IPR001128">
    <property type="entry name" value="Cyt_P450"/>
</dbReference>
<dbReference type="GO" id="GO:0016705">
    <property type="term" value="F:oxidoreductase activity, acting on paired donors, with incorporation or reduction of molecular oxygen"/>
    <property type="evidence" value="ECO:0007669"/>
    <property type="project" value="InterPro"/>
</dbReference>
<feature type="binding site" description="axial binding residue" evidence="7">
    <location>
        <position position="485"/>
    </location>
    <ligand>
        <name>heme</name>
        <dbReference type="ChEBI" id="CHEBI:30413"/>
    </ligand>
    <ligandPart>
        <name>Fe</name>
        <dbReference type="ChEBI" id="CHEBI:18248"/>
    </ligandPart>
</feature>
<evidence type="ECO:0000256" key="7">
    <source>
        <dbReference type="PIRSR" id="PIRSR602401-1"/>
    </source>
</evidence>
<comment type="similarity">
    <text evidence="1">Belongs to the cytochrome P450 family.</text>
</comment>
<dbReference type="GO" id="GO:0005506">
    <property type="term" value="F:iron ion binding"/>
    <property type="evidence" value="ECO:0007669"/>
    <property type="project" value="InterPro"/>
</dbReference>
<sequence>MLGLPPSISEPVESVVRLVNSYLQPFVDVDDSSLIPIATVAVVASFTSFVVGYIGNQKRLDFVLRGFPTPPRNIFLGHIPRFINGAWEFIGESAKKFNFKNFRVYIFGFPLIVLTDPTSLKRVLHTNFRNYKKDRLTYNQFLCILGKGIVTSEGDEWKRQRLLISAVMRVDILEEVAESAVVAADRLTTKMIQQTKENPEFEFDMAEEFRCLTLQVIGGALLSMTPDESDKVFPSLYLPIVTEANKRTYNPFRALYPTLTNLEFHRAKVGLNGFLKDFIRRRWIEASEKKAKEAANKEVTTEEKPKERFRRKHKDILEKILFAIDECPSSMVDQLCDEVKTFLLAGHETSSTMLTWAIFECVKNRDVFAKVREEVDELFKNGMPNFDAAKDGLQYTLAVLKETLRMYSVVPVVTRQCVETDKFEGFEIPSGVRVVIPMYVVHNRPDIWGDPENFRPDRFLPTADGKDPDIDPFAWIPFINGPRNCLGQHFSLLESKIVLGLLIRRFDMVLSPKQTGMDTSSHILSPSLLISFAIAEKHPFIIPWGPKDGMLIKMKPRQGIPMADS</sequence>
<evidence type="ECO:0000256" key="8">
    <source>
        <dbReference type="SAM" id="Phobius"/>
    </source>
</evidence>
<gene>
    <name evidence="9" type="ORF">PBIL07802_LOCUS388</name>
</gene>
<dbReference type="SUPFAM" id="SSF48264">
    <property type="entry name" value="Cytochrome P450"/>
    <property type="match status" value="1"/>
</dbReference>
<keyword evidence="4" id="KW-0560">Oxidoreductase</keyword>
<proteinExistence type="inferred from homology"/>
<feature type="transmembrane region" description="Helical" evidence="8">
    <location>
        <begin position="34"/>
        <end position="55"/>
    </location>
</feature>